<sequence>MKYTPIALLLATAASSSASMVPHRMTHASLKSSPAASTTPLVDALHTTGLVAVTSVAGLSESKAGMLSNLPGCIADVESSSSVKVATAVLPDGTVRKSFASSAGPDGVTSSIKTVDDYLSSSAGRASSPSCEAFSSYADSFRAAVGRATSDFAGRLSS</sequence>
<comment type="caution">
    <text evidence="2">The sequence shown here is derived from an EMBL/GenBank/DDBJ whole genome shotgun (WGS) entry which is preliminary data.</text>
</comment>
<reference evidence="2 3" key="1">
    <citation type="journal article" date="2012" name="Genome Biol.">
        <title>Genome and low-iron response of an oceanic diatom adapted to chronic iron limitation.</title>
        <authorList>
            <person name="Lommer M."/>
            <person name="Specht M."/>
            <person name="Roy A.S."/>
            <person name="Kraemer L."/>
            <person name="Andreson R."/>
            <person name="Gutowska M.A."/>
            <person name="Wolf J."/>
            <person name="Bergner S.V."/>
            <person name="Schilhabel M.B."/>
            <person name="Klostermeier U.C."/>
            <person name="Beiko R.G."/>
            <person name="Rosenstiel P."/>
            <person name="Hippler M."/>
            <person name="Laroche J."/>
        </authorList>
    </citation>
    <scope>NUCLEOTIDE SEQUENCE [LARGE SCALE GENOMIC DNA]</scope>
    <source>
        <strain evidence="2 3">CCMP1005</strain>
    </source>
</reference>
<protein>
    <submittedName>
        <fullName evidence="2">Uncharacterized protein</fullName>
    </submittedName>
</protein>
<dbReference type="PANTHER" id="PTHR40855:SF1">
    <property type="entry name" value="CLAVAMINATE SYNTHASE-LIKE PROTEIN"/>
    <property type="match status" value="1"/>
</dbReference>
<feature type="non-terminal residue" evidence="2">
    <location>
        <position position="158"/>
    </location>
</feature>
<evidence type="ECO:0000313" key="2">
    <source>
        <dbReference type="EMBL" id="EJK64342.1"/>
    </source>
</evidence>
<evidence type="ECO:0000313" key="3">
    <source>
        <dbReference type="Proteomes" id="UP000266841"/>
    </source>
</evidence>
<gene>
    <name evidence="2" type="ORF">THAOC_14935</name>
</gene>
<evidence type="ECO:0000256" key="1">
    <source>
        <dbReference type="SAM" id="SignalP"/>
    </source>
</evidence>
<feature type="signal peptide" evidence="1">
    <location>
        <begin position="1"/>
        <end position="18"/>
    </location>
</feature>
<feature type="chain" id="PRO_5003838170" evidence="1">
    <location>
        <begin position="19"/>
        <end position="158"/>
    </location>
</feature>
<organism evidence="2 3">
    <name type="scientific">Thalassiosira oceanica</name>
    <name type="common">Marine diatom</name>
    <dbReference type="NCBI Taxonomy" id="159749"/>
    <lineage>
        <taxon>Eukaryota</taxon>
        <taxon>Sar</taxon>
        <taxon>Stramenopiles</taxon>
        <taxon>Ochrophyta</taxon>
        <taxon>Bacillariophyta</taxon>
        <taxon>Coscinodiscophyceae</taxon>
        <taxon>Thalassiosirophycidae</taxon>
        <taxon>Thalassiosirales</taxon>
        <taxon>Thalassiosiraceae</taxon>
        <taxon>Thalassiosira</taxon>
    </lineage>
</organism>
<dbReference type="Proteomes" id="UP000266841">
    <property type="component" value="Unassembled WGS sequence"/>
</dbReference>
<name>K0T1L1_THAOC</name>
<keyword evidence="1" id="KW-0732">Signal</keyword>
<dbReference type="EMBL" id="AGNL01017365">
    <property type="protein sequence ID" value="EJK64342.1"/>
    <property type="molecule type" value="Genomic_DNA"/>
</dbReference>
<dbReference type="AlphaFoldDB" id="K0T1L1"/>
<proteinExistence type="predicted"/>
<dbReference type="PANTHER" id="PTHR40855">
    <property type="entry name" value="DIOX_N DOMAIN-CONTAINING PROTEIN"/>
    <property type="match status" value="1"/>
</dbReference>
<keyword evidence="3" id="KW-1185">Reference proteome</keyword>
<accession>K0T1L1</accession>